<proteinExistence type="predicted"/>
<dbReference type="InterPro" id="IPR036388">
    <property type="entry name" value="WH-like_DNA-bd_sf"/>
</dbReference>
<keyword evidence="1" id="KW-0805">Transcription regulation</keyword>
<dbReference type="InterPro" id="IPR000792">
    <property type="entry name" value="Tscrpt_reg_LuxR_C"/>
</dbReference>
<dbReference type="PROSITE" id="PS00622">
    <property type="entry name" value="HTH_LUXR_1"/>
    <property type="match status" value="1"/>
</dbReference>
<dbReference type="InterPro" id="IPR005143">
    <property type="entry name" value="TF_LuxR_autoind-bd_dom"/>
</dbReference>
<organism evidence="5 6">
    <name type="scientific">Zymobacter palmae</name>
    <dbReference type="NCBI Taxonomy" id="33074"/>
    <lineage>
        <taxon>Bacteria</taxon>
        <taxon>Pseudomonadati</taxon>
        <taxon>Pseudomonadota</taxon>
        <taxon>Gammaproteobacteria</taxon>
        <taxon>Oceanospirillales</taxon>
        <taxon>Halomonadaceae</taxon>
        <taxon>Zymobacter group</taxon>
        <taxon>Zymobacter</taxon>
    </lineage>
</organism>
<evidence type="ECO:0000313" key="5">
    <source>
        <dbReference type="EMBL" id="BBG29456.1"/>
    </source>
</evidence>
<sequence length="234" mass="26332">MNTLQIDLFTGLNDADSMQDVLDVALKVIKPMGFDYCGWQSQLPLPLTRPRLASLTTVEDEVDSKISSGAYLDSPLIRHCSSTTTPLLWKGTTDDETFLQDPALMEEYYSFNHRGGWAQSVFGRVGTFSLFHADSINTFTRQDLQNSSRDMQWVAMAVLGRMNQIRERSDIKLSLREQEILRWTGDGKTVEQISSILSISASTINFHLRNAMMKLDAPNKTAAVVRAIFLGLLY</sequence>
<gene>
    <name evidence="5" type="ORF">ZBT109_0678</name>
</gene>
<dbReference type="PROSITE" id="PS50043">
    <property type="entry name" value="HTH_LUXR_2"/>
    <property type="match status" value="1"/>
</dbReference>
<dbReference type="GO" id="GO:0006355">
    <property type="term" value="P:regulation of DNA-templated transcription"/>
    <property type="evidence" value="ECO:0007669"/>
    <property type="project" value="InterPro"/>
</dbReference>
<dbReference type="KEGG" id="zpl:ZBT109_0678"/>
<dbReference type="Proteomes" id="UP000267342">
    <property type="component" value="Chromosome"/>
</dbReference>
<evidence type="ECO:0000259" key="4">
    <source>
        <dbReference type="PROSITE" id="PS50043"/>
    </source>
</evidence>
<dbReference type="Gene3D" id="3.30.450.80">
    <property type="entry name" value="Transcription factor LuxR-like, autoinducer-binding domain"/>
    <property type="match status" value="1"/>
</dbReference>
<dbReference type="PANTHER" id="PTHR44688:SF16">
    <property type="entry name" value="DNA-BINDING TRANSCRIPTIONAL ACTIVATOR DEVR_DOSR"/>
    <property type="match status" value="1"/>
</dbReference>
<dbReference type="STRING" id="1123510.GCA_000620025_01992"/>
<dbReference type="PRINTS" id="PR00038">
    <property type="entry name" value="HTHLUXR"/>
</dbReference>
<dbReference type="Gene3D" id="1.10.10.10">
    <property type="entry name" value="Winged helix-like DNA-binding domain superfamily/Winged helix DNA-binding domain"/>
    <property type="match status" value="1"/>
</dbReference>
<dbReference type="AlphaFoldDB" id="A0A348HCV4"/>
<dbReference type="Pfam" id="PF00196">
    <property type="entry name" value="GerE"/>
    <property type="match status" value="1"/>
</dbReference>
<dbReference type="InterPro" id="IPR036693">
    <property type="entry name" value="TF_LuxR_autoind-bd_dom_sf"/>
</dbReference>
<evidence type="ECO:0000256" key="3">
    <source>
        <dbReference type="ARBA" id="ARBA00023163"/>
    </source>
</evidence>
<dbReference type="SUPFAM" id="SSF46894">
    <property type="entry name" value="C-terminal effector domain of the bipartite response regulators"/>
    <property type="match status" value="1"/>
</dbReference>
<dbReference type="SUPFAM" id="SSF75516">
    <property type="entry name" value="Pheromone-binding domain of LuxR-like quorum-sensing transcription factors"/>
    <property type="match status" value="1"/>
</dbReference>
<reference evidence="5 6" key="1">
    <citation type="submission" date="2018-09" db="EMBL/GenBank/DDBJ databases">
        <title>Zymobacter palmae IAM14233 (=T109) whole genome analysis.</title>
        <authorList>
            <person name="Yanase H."/>
        </authorList>
    </citation>
    <scope>NUCLEOTIDE SEQUENCE [LARGE SCALE GENOMIC DNA]</scope>
    <source>
        <strain evidence="5 6">IAM14233</strain>
    </source>
</reference>
<name>A0A348HCV4_9GAMM</name>
<evidence type="ECO:0000313" key="6">
    <source>
        <dbReference type="Proteomes" id="UP000267342"/>
    </source>
</evidence>
<evidence type="ECO:0000256" key="2">
    <source>
        <dbReference type="ARBA" id="ARBA00023125"/>
    </source>
</evidence>
<dbReference type="EMBL" id="AP018933">
    <property type="protein sequence ID" value="BBG29456.1"/>
    <property type="molecule type" value="Genomic_DNA"/>
</dbReference>
<dbReference type="RefSeq" id="WP_051523783.1">
    <property type="nucleotide sequence ID" value="NZ_AP018933.1"/>
</dbReference>
<feature type="domain" description="HTH luxR-type" evidence="4">
    <location>
        <begin position="166"/>
        <end position="231"/>
    </location>
</feature>
<accession>A0A348HCV4</accession>
<dbReference type="GO" id="GO:0003677">
    <property type="term" value="F:DNA binding"/>
    <property type="evidence" value="ECO:0007669"/>
    <property type="project" value="UniProtKB-KW"/>
</dbReference>
<dbReference type="CDD" id="cd06170">
    <property type="entry name" value="LuxR_C_like"/>
    <property type="match status" value="1"/>
</dbReference>
<dbReference type="InterPro" id="IPR016032">
    <property type="entry name" value="Sig_transdc_resp-reg_C-effctor"/>
</dbReference>
<dbReference type="Pfam" id="PF03472">
    <property type="entry name" value="Autoind_bind"/>
    <property type="match status" value="1"/>
</dbReference>
<protein>
    <submittedName>
        <fullName evidence="5">DNA-binding HTHdomain-containing proteins</fullName>
    </submittedName>
</protein>
<keyword evidence="6" id="KW-1185">Reference proteome</keyword>
<keyword evidence="3" id="KW-0804">Transcription</keyword>
<dbReference type="SMART" id="SM00421">
    <property type="entry name" value="HTH_LUXR"/>
    <property type="match status" value="1"/>
</dbReference>
<keyword evidence="2 5" id="KW-0238">DNA-binding</keyword>
<dbReference type="PANTHER" id="PTHR44688">
    <property type="entry name" value="DNA-BINDING TRANSCRIPTIONAL ACTIVATOR DEVR_DOSR"/>
    <property type="match status" value="1"/>
</dbReference>
<evidence type="ECO:0000256" key="1">
    <source>
        <dbReference type="ARBA" id="ARBA00023015"/>
    </source>
</evidence>